<evidence type="ECO:0000313" key="2">
    <source>
        <dbReference type="Proteomes" id="UP000281406"/>
    </source>
</evidence>
<dbReference type="EMBL" id="RJVU01068832">
    <property type="protein sequence ID" value="ROI78120.1"/>
    <property type="molecule type" value="Genomic_DNA"/>
</dbReference>
<gene>
    <name evidence="1" type="ORF">DPX16_0180</name>
</gene>
<reference evidence="1 2" key="1">
    <citation type="submission" date="2018-10" db="EMBL/GenBank/DDBJ databases">
        <title>Genome assembly for a Yunnan-Guizhou Plateau 3E fish, Anabarilius grahami (Regan), and its evolutionary and genetic applications.</title>
        <authorList>
            <person name="Jiang W."/>
        </authorList>
    </citation>
    <scope>NUCLEOTIDE SEQUENCE [LARGE SCALE GENOMIC DNA]</scope>
    <source>
        <strain evidence="1">AG-KIZ</strain>
        <tissue evidence="1">Muscle</tissue>
    </source>
</reference>
<accession>A0A3N0XMT0</accession>
<evidence type="ECO:0000313" key="1">
    <source>
        <dbReference type="EMBL" id="ROI78120.1"/>
    </source>
</evidence>
<comment type="caution">
    <text evidence="1">The sequence shown here is derived from an EMBL/GenBank/DDBJ whole genome shotgun (WGS) entry which is preliminary data.</text>
</comment>
<sequence>MSSPGEGPFKELVDSLRSILTSSNHTDRCTDCISLTCVYRESHGQSGTLLWFSGGLQWIFTTKFTGPQDAASSFHYRESENSIYYFSSNWKAITMQNPFGNIQVLSPNRWTDLLLISNKFLANPLVIPLPMTSYTIYTKLCLETTQGQQSSASRQPEFASPPEPEPMQIESTRLSLSEYIDYLGVQNSEIQMIRDKKP</sequence>
<keyword evidence="2" id="KW-1185">Reference proteome</keyword>
<dbReference type="AlphaFoldDB" id="A0A3N0XMT0"/>
<protein>
    <submittedName>
        <fullName evidence="1">Uncharacterized protein</fullName>
    </submittedName>
</protein>
<dbReference type="Proteomes" id="UP000281406">
    <property type="component" value="Unassembled WGS sequence"/>
</dbReference>
<proteinExistence type="predicted"/>
<organism evidence="1 2">
    <name type="scientific">Anabarilius grahami</name>
    <name type="common">Kanglang fish</name>
    <name type="synonym">Barilius grahami</name>
    <dbReference type="NCBI Taxonomy" id="495550"/>
    <lineage>
        <taxon>Eukaryota</taxon>
        <taxon>Metazoa</taxon>
        <taxon>Chordata</taxon>
        <taxon>Craniata</taxon>
        <taxon>Vertebrata</taxon>
        <taxon>Euteleostomi</taxon>
        <taxon>Actinopterygii</taxon>
        <taxon>Neopterygii</taxon>
        <taxon>Teleostei</taxon>
        <taxon>Ostariophysi</taxon>
        <taxon>Cypriniformes</taxon>
        <taxon>Xenocyprididae</taxon>
        <taxon>Xenocypridinae</taxon>
        <taxon>Xenocypridinae incertae sedis</taxon>
        <taxon>Anabarilius</taxon>
    </lineage>
</organism>
<name>A0A3N0XMT0_ANAGA</name>